<accession>A0A9P0MBR5</accession>
<name>A0A9P0MBR5_ACAOB</name>
<comment type="caution">
    <text evidence="2">The sequence shown here is derived from an EMBL/GenBank/DDBJ whole genome shotgun (WGS) entry which is preliminary data.</text>
</comment>
<reference evidence="2" key="1">
    <citation type="submission" date="2022-03" db="EMBL/GenBank/DDBJ databases">
        <authorList>
            <person name="Sayadi A."/>
        </authorList>
    </citation>
    <scope>NUCLEOTIDE SEQUENCE</scope>
</reference>
<evidence type="ECO:0000313" key="3">
    <source>
        <dbReference type="Proteomes" id="UP001152888"/>
    </source>
</evidence>
<feature type="compositionally biased region" description="Basic and acidic residues" evidence="1">
    <location>
        <begin position="1"/>
        <end position="15"/>
    </location>
</feature>
<evidence type="ECO:0000256" key="1">
    <source>
        <dbReference type="SAM" id="MobiDB-lite"/>
    </source>
</evidence>
<protein>
    <submittedName>
        <fullName evidence="2">Uncharacterized protein</fullName>
    </submittedName>
</protein>
<keyword evidence="3" id="KW-1185">Reference proteome</keyword>
<dbReference type="AlphaFoldDB" id="A0A9P0MBR5"/>
<organism evidence="2 3">
    <name type="scientific">Acanthoscelides obtectus</name>
    <name type="common">Bean weevil</name>
    <name type="synonym">Bruchus obtectus</name>
    <dbReference type="NCBI Taxonomy" id="200917"/>
    <lineage>
        <taxon>Eukaryota</taxon>
        <taxon>Metazoa</taxon>
        <taxon>Ecdysozoa</taxon>
        <taxon>Arthropoda</taxon>
        <taxon>Hexapoda</taxon>
        <taxon>Insecta</taxon>
        <taxon>Pterygota</taxon>
        <taxon>Neoptera</taxon>
        <taxon>Endopterygota</taxon>
        <taxon>Coleoptera</taxon>
        <taxon>Polyphaga</taxon>
        <taxon>Cucujiformia</taxon>
        <taxon>Chrysomeloidea</taxon>
        <taxon>Chrysomelidae</taxon>
        <taxon>Bruchinae</taxon>
        <taxon>Bruchini</taxon>
        <taxon>Acanthoscelides</taxon>
    </lineage>
</organism>
<dbReference type="Proteomes" id="UP001152888">
    <property type="component" value="Unassembled WGS sequence"/>
</dbReference>
<proteinExistence type="predicted"/>
<dbReference type="EMBL" id="CAKOFQ010007874">
    <property type="protein sequence ID" value="CAH2009366.1"/>
    <property type="molecule type" value="Genomic_DNA"/>
</dbReference>
<feature type="region of interest" description="Disordered" evidence="1">
    <location>
        <begin position="1"/>
        <end position="21"/>
    </location>
</feature>
<evidence type="ECO:0000313" key="2">
    <source>
        <dbReference type="EMBL" id="CAH2009366.1"/>
    </source>
</evidence>
<gene>
    <name evidence="2" type="ORF">ACAOBT_LOCUS30810</name>
</gene>
<sequence>MSGDYKVRGEDKPHPAWDVSVSGTQPNEAGWKIYVDARVDDDRTFVGMVTTRCSQVQVQASERVGRVSSSLLGELSAIYRGLESEIRLRADILEVFTDCRVAVDSLQSY</sequence>